<evidence type="ECO:0000313" key="2">
    <source>
        <dbReference type="Proteomes" id="UP000004793"/>
    </source>
</evidence>
<dbReference type="Gene3D" id="3.30.450.20">
    <property type="entry name" value="PAS domain"/>
    <property type="match status" value="1"/>
</dbReference>
<evidence type="ECO:0000313" key="1">
    <source>
        <dbReference type="EMBL" id="BAL80264.1"/>
    </source>
</evidence>
<organism evidence="1 2">
    <name type="scientific">Caldisericum exile (strain DSM 21853 / NBRC 104410 / AZM16c01)</name>
    <dbReference type="NCBI Taxonomy" id="511051"/>
    <lineage>
        <taxon>Bacteria</taxon>
        <taxon>Pseudomonadati</taxon>
        <taxon>Caldisericota/Cryosericota group</taxon>
        <taxon>Caldisericota</taxon>
        <taxon>Caldisericia</taxon>
        <taxon>Caldisericales</taxon>
        <taxon>Caldisericaceae</taxon>
        <taxon>Caldisericum</taxon>
    </lineage>
</organism>
<evidence type="ECO:0008006" key="3">
    <source>
        <dbReference type="Google" id="ProtNLM"/>
    </source>
</evidence>
<dbReference type="InterPro" id="IPR035965">
    <property type="entry name" value="PAS-like_dom_sf"/>
</dbReference>
<reference evidence="1 2" key="1">
    <citation type="submission" date="2011-01" db="EMBL/GenBank/DDBJ databases">
        <title>Whole genome sequence of Caldisericum exile AZM16c01.</title>
        <authorList>
            <person name="Narita-Yamada S."/>
            <person name="Kawakoshi A."/>
            <person name="Nakamura S."/>
            <person name="Sasagawa M."/>
            <person name="Fukada J."/>
            <person name="Sekine M."/>
            <person name="Kato Y."/>
            <person name="Fukai R."/>
            <person name="Sasaki K."/>
            <person name="Hanamaki A."/>
            <person name="Narita H."/>
            <person name="Konno Y."/>
            <person name="Mori K."/>
            <person name="Yamazaki S."/>
            <person name="Suzuki K."/>
            <person name="Fujita N."/>
        </authorList>
    </citation>
    <scope>NUCLEOTIDE SEQUENCE [LARGE SCALE GENOMIC DNA]</scope>
    <source>
        <strain evidence="2">DSM 21853 / NBRC 104410 / AZM16c01</strain>
    </source>
</reference>
<dbReference type="SUPFAM" id="SSF55785">
    <property type="entry name" value="PYP-like sensor domain (PAS domain)"/>
    <property type="match status" value="1"/>
</dbReference>
<accession>A0A7U6GDA1</accession>
<dbReference type="OrthoDB" id="9789229at2"/>
<gene>
    <name evidence="1" type="ordered locus">CSE_01380</name>
</gene>
<keyword evidence="2" id="KW-1185">Reference proteome</keyword>
<dbReference type="EMBL" id="AP012051">
    <property type="protein sequence ID" value="BAL80264.1"/>
    <property type="molecule type" value="Genomic_DNA"/>
</dbReference>
<protein>
    <recommendedName>
        <fullName evidence="3">PAS domain-containing protein</fullName>
    </recommendedName>
</protein>
<dbReference type="KEGG" id="cex:CSE_01380"/>
<sequence>MTKQGYFNKRCEEKSPKFRKWRRIHIIITELSDSLHFLKNTIHLQPATIEYNIHMEEILKGILNALQIEIVFVDTTHTIRFMNKFAINNYKDRFGTDLVGKSIFNCHNENSKKLILKGFEELVQGKDKVQVFENEKIKEYMIAVRNEKGSLLGYFEIIERI</sequence>
<proteinExistence type="predicted"/>
<name>A0A7U6GDA1_CALEA</name>
<dbReference type="Pfam" id="PF13596">
    <property type="entry name" value="PAS_10"/>
    <property type="match status" value="1"/>
</dbReference>
<dbReference type="AlphaFoldDB" id="A0A7U6GDA1"/>
<dbReference type="Proteomes" id="UP000004793">
    <property type="component" value="Chromosome"/>
</dbReference>